<feature type="compositionally biased region" description="Basic and acidic residues" evidence="1">
    <location>
        <begin position="107"/>
        <end position="119"/>
    </location>
</feature>
<keyword evidence="2" id="KW-0812">Transmembrane</keyword>
<feature type="compositionally biased region" description="Basic and acidic residues" evidence="1">
    <location>
        <begin position="165"/>
        <end position="246"/>
    </location>
</feature>
<organism evidence="3 4">
    <name type="scientific">Blastococcus carthaginiensis</name>
    <dbReference type="NCBI Taxonomy" id="3050034"/>
    <lineage>
        <taxon>Bacteria</taxon>
        <taxon>Bacillati</taxon>
        <taxon>Actinomycetota</taxon>
        <taxon>Actinomycetes</taxon>
        <taxon>Geodermatophilales</taxon>
        <taxon>Geodermatophilaceae</taxon>
        <taxon>Blastococcus</taxon>
    </lineage>
</organism>
<evidence type="ECO:0000313" key="3">
    <source>
        <dbReference type="EMBL" id="MDP5181244.1"/>
    </source>
</evidence>
<name>A0ABT9I6P6_9ACTN</name>
<evidence type="ECO:0000313" key="4">
    <source>
        <dbReference type="Proteomes" id="UP001233673"/>
    </source>
</evidence>
<gene>
    <name evidence="3" type="ORF">QOZ88_01200</name>
</gene>
<dbReference type="RefSeq" id="WP_305998011.1">
    <property type="nucleotide sequence ID" value="NZ_JASNFN010000001.1"/>
</dbReference>
<comment type="caution">
    <text evidence="3">The sequence shown here is derived from an EMBL/GenBank/DDBJ whole genome shotgun (WGS) entry which is preliminary data.</text>
</comment>
<protein>
    <submittedName>
        <fullName evidence="3">Uncharacterized protein</fullName>
    </submittedName>
</protein>
<evidence type="ECO:0000256" key="2">
    <source>
        <dbReference type="SAM" id="Phobius"/>
    </source>
</evidence>
<feature type="transmembrane region" description="Helical" evidence="2">
    <location>
        <begin position="399"/>
        <end position="420"/>
    </location>
</feature>
<dbReference type="EMBL" id="JASNFN010000001">
    <property type="protein sequence ID" value="MDP5181244.1"/>
    <property type="molecule type" value="Genomic_DNA"/>
</dbReference>
<feature type="compositionally biased region" description="Polar residues" evidence="1">
    <location>
        <begin position="1"/>
        <end position="11"/>
    </location>
</feature>
<feature type="region of interest" description="Disordered" evidence="1">
    <location>
        <begin position="1"/>
        <end position="319"/>
    </location>
</feature>
<feature type="transmembrane region" description="Helical" evidence="2">
    <location>
        <begin position="371"/>
        <end position="393"/>
    </location>
</feature>
<feature type="transmembrane region" description="Helical" evidence="2">
    <location>
        <begin position="328"/>
        <end position="350"/>
    </location>
</feature>
<dbReference type="Proteomes" id="UP001233673">
    <property type="component" value="Unassembled WGS sequence"/>
</dbReference>
<feature type="compositionally biased region" description="Basic residues" evidence="1">
    <location>
        <begin position="96"/>
        <end position="106"/>
    </location>
</feature>
<proteinExistence type="predicted"/>
<feature type="compositionally biased region" description="Basic and acidic residues" evidence="1">
    <location>
        <begin position="83"/>
        <end position="95"/>
    </location>
</feature>
<reference evidence="4" key="1">
    <citation type="submission" date="2023-05" db="EMBL/GenBank/DDBJ databases">
        <title>Draft genome of Pseudofrankia sp. BMG5.37.</title>
        <authorList>
            <person name="Gtari M."/>
            <person name="Ghodhbane F."/>
            <person name="Sbissi I."/>
        </authorList>
    </citation>
    <scope>NUCLEOTIDE SEQUENCE [LARGE SCALE GENOMIC DNA]</scope>
    <source>
        <strain evidence="4">BMG 814</strain>
    </source>
</reference>
<keyword evidence="2" id="KW-1133">Transmembrane helix</keyword>
<keyword evidence="2" id="KW-0472">Membrane</keyword>
<sequence length="457" mass="48229">MPVNSGVSPSTRRARSAPCGEGRCRRGRPREHQPAALGGDVEPLLEQAAATAGHRGHADGHAPGEEEAAPVHPGPLAVTAGERFAEPVAERDVGRCVRRVSRRRLDRRLQRNQQREQGDHAGGGADQRGQPVEQAGGRAGDRRSDPDEPEEDDARGAQTAAAQPHEPDEERVERHDDERPDHQGDLVRLAERADREALDRLRRERDGGVADGHDRRGGAADGGGHELGHPEGDRGGDQPGQRREQAPHAAAGHRVRRSAGLHPDVLLGRGHGGCSRAGADPDSTRAEKLEHRPGGGPTVCQAGGVPADPRPRPVDGDATPQTPPSARVAMALLATLAVLLLLYVTITWLGRDGVRQALTEAGLTADEAQQFLLVNITAPLVLGIAYAVSAWAVSGRRRWGLWTGVVSTVVLALVLLSTMLTAGGVTVVALLLLVLSVGAAASLVARTTRDWLAAGRA</sequence>
<accession>A0ABT9I6P6</accession>
<keyword evidence="4" id="KW-1185">Reference proteome</keyword>
<evidence type="ECO:0000256" key="1">
    <source>
        <dbReference type="SAM" id="MobiDB-lite"/>
    </source>
</evidence>
<feature type="compositionally biased region" description="Basic and acidic residues" evidence="1">
    <location>
        <begin position="282"/>
        <end position="293"/>
    </location>
</feature>
<feature type="transmembrane region" description="Helical" evidence="2">
    <location>
        <begin position="427"/>
        <end position="445"/>
    </location>
</feature>